<sequence>MEQLIPVLMIVAMVAFVLAKQIGKITTKLDTFSKTESYEHYAKFSSIIQEEVREIKQNIDTSKSIDKAVYVLLEGKDERDALEILSDFIRKLVFFETLMAKQKSAREIEAELFDVLNGLEHFLKEFCVDGEALSDALRERLLEAYERLDEEEEA</sequence>
<dbReference type="HOGENOM" id="CLU_147451_0_0_7"/>
<dbReference type="KEGG" id="sba:Sulba_1279"/>
<name>I3XX97_SULBS</name>
<gene>
    <name evidence="1" type="ordered locus">Sulba_1279</name>
</gene>
<dbReference type="PATRIC" id="fig|760154.4.peg.1281"/>
<evidence type="ECO:0000313" key="2">
    <source>
        <dbReference type="Proteomes" id="UP000006176"/>
    </source>
</evidence>
<proteinExistence type="predicted"/>
<dbReference type="STRING" id="760154.Sulba_1279"/>
<accession>I3XX97</accession>
<dbReference type="RefSeq" id="WP_014769449.1">
    <property type="nucleotide sequence ID" value="NC_018002.1"/>
</dbReference>
<reference evidence="1 2" key="1">
    <citation type="submission" date="2012-06" db="EMBL/GenBank/DDBJ databases">
        <title>Complete sequence of Sulfurospirillum barnesii SES-3.</title>
        <authorList>
            <consortium name="US DOE Joint Genome Institute"/>
            <person name="Lucas S."/>
            <person name="Han J."/>
            <person name="Lapidus A."/>
            <person name="Cheng J.-F."/>
            <person name="Goodwin L."/>
            <person name="Pitluck S."/>
            <person name="Peters L."/>
            <person name="Ovchinnikova G."/>
            <person name="Lu M."/>
            <person name="Detter J.C."/>
            <person name="Han C."/>
            <person name="Tapia R."/>
            <person name="Land M."/>
            <person name="Hauser L."/>
            <person name="Kyrpides N."/>
            <person name="Ivanova N."/>
            <person name="Pagani I."/>
            <person name="Stolz J."/>
            <person name="Arkin A."/>
            <person name="Dehal P."/>
            <person name="Oremland R."/>
            <person name="Saltikov C."/>
            <person name="Basu P."/>
            <person name="Hollibaugh J."/>
            <person name="Newman D."/>
            <person name="Stolyar S."/>
            <person name="Hazen T."/>
            <person name="Woyke T."/>
        </authorList>
    </citation>
    <scope>NUCLEOTIDE SEQUENCE [LARGE SCALE GENOMIC DNA]</scope>
    <source>
        <strain evidence="2">ATCC 700032 / DSM 10660 / SES-3</strain>
    </source>
</reference>
<dbReference type="Proteomes" id="UP000006176">
    <property type="component" value="Chromosome"/>
</dbReference>
<evidence type="ECO:0000313" key="1">
    <source>
        <dbReference type="EMBL" id="AFL68571.1"/>
    </source>
</evidence>
<dbReference type="OrthoDB" id="5339506at2"/>
<keyword evidence="2" id="KW-1185">Reference proteome</keyword>
<dbReference type="EMBL" id="CP003333">
    <property type="protein sequence ID" value="AFL68571.1"/>
    <property type="molecule type" value="Genomic_DNA"/>
</dbReference>
<protein>
    <submittedName>
        <fullName evidence="1">Uncharacterized protein</fullName>
    </submittedName>
</protein>
<dbReference type="AlphaFoldDB" id="I3XX97"/>
<dbReference type="eggNOG" id="ENOG503004N">
    <property type="taxonomic scope" value="Bacteria"/>
</dbReference>
<organism evidence="1 2">
    <name type="scientific">Sulfurospirillum barnesii (strain ATCC 700032 / DSM 10660 / SES-3)</name>
    <dbReference type="NCBI Taxonomy" id="760154"/>
    <lineage>
        <taxon>Bacteria</taxon>
        <taxon>Pseudomonadati</taxon>
        <taxon>Campylobacterota</taxon>
        <taxon>Epsilonproteobacteria</taxon>
        <taxon>Campylobacterales</taxon>
        <taxon>Sulfurospirillaceae</taxon>
        <taxon>Sulfurospirillum</taxon>
    </lineage>
</organism>